<feature type="domain" description="RING-type" evidence="14">
    <location>
        <begin position="5"/>
        <end position="46"/>
    </location>
</feature>
<comment type="similarity">
    <text evidence="11">Belongs to the ZNF598/HEL2 family.</text>
</comment>
<dbReference type="PANTHER" id="PTHR22938:SF0">
    <property type="entry name" value="E3 UBIQUITIN-PROTEIN LIGASE ZNF598"/>
    <property type="match status" value="1"/>
</dbReference>
<evidence type="ECO:0000256" key="5">
    <source>
        <dbReference type="ARBA" id="ARBA00022490"/>
    </source>
</evidence>
<feature type="compositionally biased region" description="Polar residues" evidence="13">
    <location>
        <begin position="448"/>
        <end position="461"/>
    </location>
</feature>
<evidence type="ECO:0000256" key="3">
    <source>
        <dbReference type="ARBA" id="ARBA00004906"/>
    </source>
</evidence>
<keyword evidence="7" id="KW-0808">Transferase</keyword>
<dbReference type="EC" id="2.3.2.27" evidence="4"/>
<dbReference type="Gramene" id="KJB49763">
    <property type="protein sequence ID" value="KJB49763"/>
    <property type="gene ID" value="B456_008G136100"/>
</dbReference>
<dbReference type="InterPro" id="IPR041888">
    <property type="entry name" value="RING-HC_ZNF598/HEL2"/>
</dbReference>
<dbReference type="CDD" id="cd16615">
    <property type="entry name" value="RING-HC_ZNF598"/>
    <property type="match status" value="1"/>
</dbReference>
<dbReference type="PROSITE" id="PS50089">
    <property type="entry name" value="ZF_RING_2"/>
    <property type="match status" value="1"/>
</dbReference>
<protein>
    <recommendedName>
        <fullName evidence="4">RING-type E3 ubiquitin transferase</fullName>
        <ecNumber evidence="4">2.3.2.27</ecNumber>
    </recommendedName>
</protein>
<dbReference type="GO" id="GO:0072344">
    <property type="term" value="P:rescue of stalled ribosome"/>
    <property type="evidence" value="ECO:0007669"/>
    <property type="project" value="InterPro"/>
</dbReference>
<dbReference type="InterPro" id="IPR013087">
    <property type="entry name" value="Znf_C2H2_type"/>
</dbReference>
<dbReference type="InterPro" id="IPR057634">
    <property type="entry name" value="PAH_ZNF598/HEL2"/>
</dbReference>
<evidence type="ECO:0000256" key="10">
    <source>
        <dbReference type="ARBA" id="ARBA00022833"/>
    </source>
</evidence>
<feature type="compositionally biased region" description="Low complexity" evidence="13">
    <location>
        <begin position="565"/>
        <end position="577"/>
    </location>
</feature>
<dbReference type="PANTHER" id="PTHR22938">
    <property type="entry name" value="ZINC FINGER PROTEIN 598"/>
    <property type="match status" value="1"/>
</dbReference>
<evidence type="ECO:0000313" key="15">
    <source>
        <dbReference type="EMBL" id="KJB49762.1"/>
    </source>
</evidence>
<evidence type="ECO:0000256" key="11">
    <source>
        <dbReference type="ARBA" id="ARBA00035113"/>
    </source>
</evidence>
<feature type="compositionally biased region" description="Polar residues" evidence="13">
    <location>
        <begin position="342"/>
        <end position="351"/>
    </location>
</feature>
<dbReference type="InterPro" id="IPR001841">
    <property type="entry name" value="Znf_RING"/>
</dbReference>
<comment type="pathway">
    <text evidence="3">Protein modification; protein ubiquitination.</text>
</comment>
<evidence type="ECO:0000256" key="13">
    <source>
        <dbReference type="SAM" id="MobiDB-lite"/>
    </source>
</evidence>
<evidence type="ECO:0000259" key="14">
    <source>
        <dbReference type="PROSITE" id="PS50089"/>
    </source>
</evidence>
<evidence type="ECO:0000256" key="7">
    <source>
        <dbReference type="ARBA" id="ARBA00022679"/>
    </source>
</evidence>
<organism evidence="15 16">
    <name type="scientific">Gossypium raimondii</name>
    <name type="common">Peruvian cotton</name>
    <name type="synonym">Gossypium klotzschianum subsp. raimondii</name>
    <dbReference type="NCBI Taxonomy" id="29730"/>
    <lineage>
        <taxon>Eukaryota</taxon>
        <taxon>Viridiplantae</taxon>
        <taxon>Streptophyta</taxon>
        <taxon>Embryophyta</taxon>
        <taxon>Tracheophyta</taxon>
        <taxon>Spermatophyta</taxon>
        <taxon>Magnoliopsida</taxon>
        <taxon>eudicotyledons</taxon>
        <taxon>Gunneridae</taxon>
        <taxon>Pentapetalae</taxon>
        <taxon>rosids</taxon>
        <taxon>malvids</taxon>
        <taxon>Malvales</taxon>
        <taxon>Malvaceae</taxon>
        <taxon>Malvoideae</taxon>
        <taxon>Gossypium</taxon>
    </lineage>
</organism>
<evidence type="ECO:0000256" key="6">
    <source>
        <dbReference type="ARBA" id="ARBA00022553"/>
    </source>
</evidence>
<dbReference type="InterPro" id="IPR044288">
    <property type="entry name" value="ZNF598/HEL2"/>
</dbReference>
<keyword evidence="6" id="KW-0597">Phosphoprotein</keyword>
<keyword evidence="5" id="KW-0963">Cytoplasm</keyword>
<accession>A0A0D2PUE6</accession>
<feature type="region of interest" description="Disordered" evidence="13">
    <location>
        <begin position="337"/>
        <end position="362"/>
    </location>
</feature>
<feature type="compositionally biased region" description="Low complexity" evidence="13">
    <location>
        <begin position="492"/>
        <end position="544"/>
    </location>
</feature>
<dbReference type="GO" id="GO:0061630">
    <property type="term" value="F:ubiquitin protein ligase activity"/>
    <property type="evidence" value="ECO:0007669"/>
    <property type="project" value="UniProtKB-EC"/>
</dbReference>
<dbReference type="KEGG" id="gra:105764024"/>
<dbReference type="GO" id="GO:0043022">
    <property type="term" value="F:ribosome binding"/>
    <property type="evidence" value="ECO:0007669"/>
    <property type="project" value="TreeGrafter"/>
</dbReference>
<dbReference type="Proteomes" id="UP000032304">
    <property type="component" value="Chromosome 8"/>
</dbReference>
<keyword evidence="9 12" id="KW-0863">Zinc-finger</keyword>
<feature type="compositionally biased region" description="Basic residues" evidence="13">
    <location>
        <begin position="788"/>
        <end position="799"/>
    </location>
</feature>
<dbReference type="OrthoDB" id="3838338at2759"/>
<feature type="region of interest" description="Disordered" evidence="13">
    <location>
        <begin position="492"/>
        <end position="581"/>
    </location>
</feature>
<evidence type="ECO:0000256" key="4">
    <source>
        <dbReference type="ARBA" id="ARBA00012483"/>
    </source>
</evidence>
<dbReference type="EMBL" id="CM001747">
    <property type="protein sequence ID" value="KJB49762.1"/>
    <property type="molecule type" value="Genomic_DNA"/>
</dbReference>
<dbReference type="InterPro" id="IPR056437">
    <property type="entry name" value="Znf-C2H2_ZNF598/HEL2"/>
</dbReference>
<gene>
    <name evidence="15" type="ORF">B456_008G136100</name>
</gene>
<dbReference type="Pfam" id="PF23230">
    <property type="entry name" value="zf-C2H2_13"/>
    <property type="match status" value="1"/>
</dbReference>
<feature type="region of interest" description="Disordered" evidence="13">
    <location>
        <begin position="383"/>
        <end position="461"/>
    </location>
</feature>
<evidence type="ECO:0000256" key="9">
    <source>
        <dbReference type="ARBA" id="ARBA00022771"/>
    </source>
</evidence>
<comment type="subcellular location">
    <subcellularLocation>
        <location evidence="2">Cytoplasm</location>
    </subcellularLocation>
</comment>
<dbReference type="SMART" id="SM00355">
    <property type="entry name" value="ZnF_C2H2"/>
    <property type="match status" value="4"/>
</dbReference>
<sequence>MDDSCAVCADNLEWVSYGACGHRDVCSTCVSRLRFICNDRRCCICKTESNVIFVTKALGDYTRMINDFSVLPSDVREGRVGSYWYHEDTQAFFDDVDHYRMIKAMCRLSCSVCDKMDEQSNDGAKRRGKFRNIEQLKGHLFHKHRLVMCSLCLEGRKVFICEQKLYTRAQLHQHINTGDSEVDGTESERGGFMGHPMCEFCKTPFYGDNELYSHMSTEHYTCHICQRQHPGQYEYYKNYDDLEIHFRRDHYLCEDEACLAKKFIVFQSEAELKRHNTIEHGGRMSRAQRSAALQIPTSFRYRRSNEENRRGRGRTFRREASDNDYQLSMAIEASLGMASDPPASSTAQAVSNHRDTNDIDPLVQPFESLSTTDAESSSRYLQALGTGSRGGPLQESSFPPLPVAPSTSQQKSQHSSGLPNNTMASHLRRQKNGNKNALSSAQAWPATSRRTGQASSISSQVRPVANVAAVTSLGNGNGNGNGNRVAQLGYASSTQAQAQARTQSQPQAQAQAQAQARPTTVDILMSSGSRTSSGSTSRISHSSSAPNLSDGGYSEPSASDFPPVSAAQRQKQSSSSQVLTNVEDVRTANKSLVEKMRAALDYDEEKYTAFKEVSGQYRQGLIGTDRYLDYVHQHGLSHLVLELARLLPDVQKQKELIDTYNASLQSNGLQENGGGAQGSVLWKEKDASKKGKGKGKSVDTAGSNSKDVLADSILSTVRQLQSSYKPTEEITEVLSKDGYRRSKGKAKVMVEEQLVQLNSSNQPSIRIGGQNESLPVKAGSGDGGGGSKQRKKTSKFHRVRLGDGSMASLLDLKNSEPDPEPEPLDNKFDSSQNATGALPVRGVWKKGGSKKLFL</sequence>
<dbReference type="OMA" id="SYWFHED"/>
<keyword evidence="10" id="KW-0862">Zinc</keyword>
<proteinExistence type="inferred from homology"/>
<dbReference type="GO" id="GO:0008270">
    <property type="term" value="F:zinc ion binding"/>
    <property type="evidence" value="ECO:0007669"/>
    <property type="project" value="UniProtKB-KW"/>
</dbReference>
<dbReference type="Pfam" id="PF23202">
    <property type="entry name" value="PAH_ZNF598"/>
    <property type="match status" value="1"/>
</dbReference>
<evidence type="ECO:0000313" key="16">
    <source>
        <dbReference type="Proteomes" id="UP000032304"/>
    </source>
</evidence>
<feature type="compositionally biased region" description="Polar residues" evidence="13">
    <location>
        <begin position="405"/>
        <end position="424"/>
    </location>
</feature>
<dbReference type="STRING" id="29730.A0A0D2PUE6"/>
<feature type="region of interest" description="Disordered" evidence="13">
    <location>
        <begin position="761"/>
        <end position="841"/>
    </location>
</feature>
<dbReference type="GO" id="GO:0005737">
    <property type="term" value="C:cytoplasm"/>
    <property type="evidence" value="ECO:0007669"/>
    <property type="project" value="UniProtKB-SubCell"/>
</dbReference>
<dbReference type="GO" id="GO:0016567">
    <property type="term" value="P:protein ubiquitination"/>
    <property type="evidence" value="ECO:0007669"/>
    <property type="project" value="TreeGrafter"/>
</dbReference>
<dbReference type="Pfam" id="PF25447">
    <property type="entry name" value="RING_ZNF598"/>
    <property type="match status" value="1"/>
</dbReference>
<dbReference type="EMBL" id="CM001747">
    <property type="protein sequence ID" value="KJB49763.1"/>
    <property type="molecule type" value="Genomic_DNA"/>
</dbReference>
<evidence type="ECO:0000256" key="8">
    <source>
        <dbReference type="ARBA" id="ARBA00022723"/>
    </source>
</evidence>
<reference evidence="15 16" key="1">
    <citation type="journal article" date="2012" name="Nature">
        <title>Repeated polyploidization of Gossypium genomes and the evolution of spinnable cotton fibres.</title>
        <authorList>
            <person name="Paterson A.H."/>
            <person name="Wendel J.F."/>
            <person name="Gundlach H."/>
            <person name="Guo H."/>
            <person name="Jenkins J."/>
            <person name="Jin D."/>
            <person name="Llewellyn D."/>
            <person name="Showmaker K.C."/>
            <person name="Shu S."/>
            <person name="Udall J."/>
            <person name="Yoo M.J."/>
            <person name="Byers R."/>
            <person name="Chen W."/>
            <person name="Doron-Faigenboim A."/>
            <person name="Duke M.V."/>
            <person name="Gong L."/>
            <person name="Grimwood J."/>
            <person name="Grover C."/>
            <person name="Grupp K."/>
            <person name="Hu G."/>
            <person name="Lee T.H."/>
            <person name="Li J."/>
            <person name="Lin L."/>
            <person name="Liu T."/>
            <person name="Marler B.S."/>
            <person name="Page J.T."/>
            <person name="Roberts A.W."/>
            <person name="Romanel E."/>
            <person name="Sanders W.S."/>
            <person name="Szadkowski E."/>
            <person name="Tan X."/>
            <person name="Tang H."/>
            <person name="Xu C."/>
            <person name="Wang J."/>
            <person name="Wang Z."/>
            <person name="Zhang D."/>
            <person name="Zhang L."/>
            <person name="Ashrafi H."/>
            <person name="Bedon F."/>
            <person name="Bowers J.E."/>
            <person name="Brubaker C.L."/>
            <person name="Chee P.W."/>
            <person name="Das S."/>
            <person name="Gingle A.R."/>
            <person name="Haigler C.H."/>
            <person name="Harker D."/>
            <person name="Hoffmann L.V."/>
            <person name="Hovav R."/>
            <person name="Jones D.C."/>
            <person name="Lemke C."/>
            <person name="Mansoor S."/>
            <person name="ur Rahman M."/>
            <person name="Rainville L.N."/>
            <person name="Rambani A."/>
            <person name="Reddy U.K."/>
            <person name="Rong J.K."/>
            <person name="Saranga Y."/>
            <person name="Scheffler B.E."/>
            <person name="Scheffler J.A."/>
            <person name="Stelly D.M."/>
            <person name="Triplett B.A."/>
            <person name="Van Deynze A."/>
            <person name="Vaslin M.F."/>
            <person name="Waghmare V.N."/>
            <person name="Walford S.A."/>
            <person name="Wright R.J."/>
            <person name="Zaki E.A."/>
            <person name="Zhang T."/>
            <person name="Dennis E.S."/>
            <person name="Mayer K.F."/>
            <person name="Peterson D.G."/>
            <person name="Rokhsar D.S."/>
            <person name="Wang X."/>
            <person name="Schmutz J."/>
        </authorList>
    </citation>
    <scope>NUCLEOTIDE SEQUENCE [LARGE SCALE GENOMIC DNA]</scope>
</reference>
<evidence type="ECO:0000256" key="12">
    <source>
        <dbReference type="PROSITE-ProRule" id="PRU00175"/>
    </source>
</evidence>
<keyword evidence="16" id="KW-1185">Reference proteome</keyword>
<name>A0A0D2PUE6_GOSRA</name>
<dbReference type="AlphaFoldDB" id="A0A0D2PUE6"/>
<evidence type="ECO:0000256" key="1">
    <source>
        <dbReference type="ARBA" id="ARBA00000900"/>
    </source>
</evidence>
<feature type="compositionally biased region" description="Polar residues" evidence="13">
    <location>
        <begin position="433"/>
        <end position="442"/>
    </location>
</feature>
<dbReference type="Gramene" id="KJB49762">
    <property type="protein sequence ID" value="KJB49762"/>
    <property type="gene ID" value="B456_008G136100"/>
</dbReference>
<comment type="catalytic activity">
    <reaction evidence="1">
        <text>S-ubiquitinyl-[E2 ubiquitin-conjugating enzyme]-L-cysteine + [acceptor protein]-L-lysine = [E2 ubiquitin-conjugating enzyme]-L-cysteine + N(6)-ubiquitinyl-[acceptor protein]-L-lysine.</text>
        <dbReference type="EC" id="2.3.2.27"/>
    </reaction>
</comment>
<evidence type="ECO:0000256" key="2">
    <source>
        <dbReference type="ARBA" id="ARBA00004496"/>
    </source>
</evidence>
<dbReference type="eggNOG" id="KOG2231">
    <property type="taxonomic scope" value="Eukaryota"/>
</dbReference>
<keyword evidence="8" id="KW-0479">Metal-binding</keyword>